<dbReference type="InterPro" id="IPR011006">
    <property type="entry name" value="CheY-like_superfamily"/>
</dbReference>
<dbReference type="Gene3D" id="3.40.50.2300">
    <property type="match status" value="1"/>
</dbReference>
<dbReference type="PANTHER" id="PTHR37299:SF1">
    <property type="entry name" value="STAGE 0 SPORULATION PROTEIN A HOMOLOG"/>
    <property type="match status" value="1"/>
</dbReference>
<organism evidence="4 5">
    <name type="scientific">Kordia aestuariivivens</name>
    <dbReference type="NCBI Taxonomy" id="2759037"/>
    <lineage>
        <taxon>Bacteria</taxon>
        <taxon>Pseudomonadati</taxon>
        <taxon>Bacteroidota</taxon>
        <taxon>Flavobacteriia</taxon>
        <taxon>Flavobacteriales</taxon>
        <taxon>Flavobacteriaceae</taxon>
        <taxon>Kordia</taxon>
    </lineage>
</organism>
<feature type="domain" description="Response regulatory" evidence="2">
    <location>
        <begin position="3"/>
        <end position="116"/>
    </location>
</feature>
<sequence>MITAVIIEDEPRSKNLLQQMILNYSDGINIVGTAEKVQDAITLIKKVKPKLVFLDIELTDGKGFDVLDHFSPTEFVTIFITGYDNYGIEAMKREALDYILKPLSLKELLSAIKKAKKRIKEQGILSKIYHTKDIDTLQNEVLIVKDGKQHKVLPFHTILYLEAYGKYTKWHTLDHEVFITRNALSYYMNFLSDDFFQIHRSYIINLQHLISWEEGAHSTVTIYPNHQLSISTRKKTAFLKHLQKVARLHQK</sequence>
<dbReference type="PROSITE" id="PS50110">
    <property type="entry name" value="RESPONSE_REGULATORY"/>
    <property type="match status" value="1"/>
</dbReference>
<dbReference type="SMART" id="SM00448">
    <property type="entry name" value="REC"/>
    <property type="match status" value="1"/>
</dbReference>
<dbReference type="EMBL" id="JACGWS010000006">
    <property type="protein sequence ID" value="MBC8755203.1"/>
    <property type="molecule type" value="Genomic_DNA"/>
</dbReference>
<evidence type="ECO:0000259" key="3">
    <source>
        <dbReference type="PROSITE" id="PS50930"/>
    </source>
</evidence>
<evidence type="ECO:0000313" key="5">
    <source>
        <dbReference type="Proteomes" id="UP000619238"/>
    </source>
</evidence>
<dbReference type="PROSITE" id="PS50930">
    <property type="entry name" value="HTH_LYTTR"/>
    <property type="match status" value="1"/>
</dbReference>
<dbReference type="SMART" id="SM00850">
    <property type="entry name" value="LytTR"/>
    <property type="match status" value="1"/>
</dbReference>
<dbReference type="InterPro" id="IPR007492">
    <property type="entry name" value="LytTR_DNA-bd_dom"/>
</dbReference>
<keyword evidence="1" id="KW-0597">Phosphoprotein</keyword>
<dbReference type="RefSeq" id="WP_187562255.1">
    <property type="nucleotide sequence ID" value="NZ_JACGWS010000006.1"/>
</dbReference>
<dbReference type="Gene3D" id="2.40.50.1020">
    <property type="entry name" value="LytTr DNA-binding domain"/>
    <property type="match status" value="1"/>
</dbReference>
<dbReference type="Proteomes" id="UP000619238">
    <property type="component" value="Unassembled WGS sequence"/>
</dbReference>
<dbReference type="Pfam" id="PF04397">
    <property type="entry name" value="LytTR"/>
    <property type="match status" value="1"/>
</dbReference>
<proteinExistence type="predicted"/>
<protein>
    <submittedName>
        <fullName evidence="4">Response regulator transcription factor</fullName>
    </submittedName>
</protein>
<evidence type="ECO:0000259" key="2">
    <source>
        <dbReference type="PROSITE" id="PS50110"/>
    </source>
</evidence>
<keyword evidence="5" id="KW-1185">Reference proteome</keyword>
<name>A0ABR7Q9P3_9FLAO</name>
<dbReference type="Pfam" id="PF00072">
    <property type="entry name" value="Response_reg"/>
    <property type="match status" value="1"/>
</dbReference>
<dbReference type="InterPro" id="IPR001789">
    <property type="entry name" value="Sig_transdc_resp-reg_receiver"/>
</dbReference>
<evidence type="ECO:0000256" key="1">
    <source>
        <dbReference type="PROSITE-ProRule" id="PRU00169"/>
    </source>
</evidence>
<dbReference type="SUPFAM" id="SSF52172">
    <property type="entry name" value="CheY-like"/>
    <property type="match status" value="1"/>
</dbReference>
<comment type="caution">
    <text evidence="4">The sequence shown here is derived from an EMBL/GenBank/DDBJ whole genome shotgun (WGS) entry which is preliminary data.</text>
</comment>
<feature type="domain" description="HTH LytTR-type" evidence="3">
    <location>
        <begin position="142"/>
        <end position="244"/>
    </location>
</feature>
<dbReference type="PANTHER" id="PTHR37299">
    <property type="entry name" value="TRANSCRIPTIONAL REGULATOR-RELATED"/>
    <property type="match status" value="1"/>
</dbReference>
<accession>A0ABR7Q9P3</accession>
<feature type="modified residue" description="4-aspartylphosphate" evidence="1">
    <location>
        <position position="55"/>
    </location>
</feature>
<reference evidence="4 5" key="1">
    <citation type="submission" date="2020-07" db="EMBL/GenBank/DDBJ databases">
        <title>Description of Kordia aestuariivivens sp. nov., isolated from a tidal flat.</title>
        <authorList>
            <person name="Park S."/>
            <person name="Yoon J.-H."/>
        </authorList>
    </citation>
    <scope>NUCLEOTIDE SEQUENCE [LARGE SCALE GENOMIC DNA]</scope>
    <source>
        <strain evidence="4 5">YSTF-M3</strain>
    </source>
</reference>
<dbReference type="InterPro" id="IPR046947">
    <property type="entry name" value="LytR-like"/>
</dbReference>
<gene>
    <name evidence="4" type="ORF">H2O64_11000</name>
</gene>
<evidence type="ECO:0000313" key="4">
    <source>
        <dbReference type="EMBL" id="MBC8755203.1"/>
    </source>
</evidence>